<sequence length="64" mass="7036">MVRAAEIVDGIVAAKARAGWCRRPNPAGGRGRPVTEVAVRDAGMRWITLLAAVSIRAMYFFHLR</sequence>
<proteinExistence type="predicted"/>
<gene>
    <name evidence="1" type="ORF">GCM10022214_27310</name>
</gene>
<organism evidence="1 2">
    <name type="scientific">Actinomadura miaoliensis</name>
    <dbReference type="NCBI Taxonomy" id="430685"/>
    <lineage>
        <taxon>Bacteria</taxon>
        <taxon>Bacillati</taxon>
        <taxon>Actinomycetota</taxon>
        <taxon>Actinomycetes</taxon>
        <taxon>Streptosporangiales</taxon>
        <taxon>Thermomonosporaceae</taxon>
        <taxon>Actinomadura</taxon>
    </lineage>
</organism>
<name>A0ABP7VMA9_9ACTN</name>
<evidence type="ECO:0000313" key="2">
    <source>
        <dbReference type="Proteomes" id="UP001500683"/>
    </source>
</evidence>
<keyword evidence="2" id="KW-1185">Reference proteome</keyword>
<evidence type="ECO:0008006" key="3">
    <source>
        <dbReference type="Google" id="ProtNLM"/>
    </source>
</evidence>
<protein>
    <recommendedName>
        <fullName evidence="3">Transposase</fullName>
    </recommendedName>
</protein>
<accession>A0ABP7VMA9</accession>
<evidence type="ECO:0000313" key="1">
    <source>
        <dbReference type="EMBL" id="GAA4070303.1"/>
    </source>
</evidence>
<reference evidence="2" key="1">
    <citation type="journal article" date="2019" name="Int. J. Syst. Evol. Microbiol.">
        <title>The Global Catalogue of Microorganisms (GCM) 10K type strain sequencing project: providing services to taxonomists for standard genome sequencing and annotation.</title>
        <authorList>
            <consortium name="The Broad Institute Genomics Platform"/>
            <consortium name="The Broad Institute Genome Sequencing Center for Infectious Disease"/>
            <person name="Wu L."/>
            <person name="Ma J."/>
        </authorList>
    </citation>
    <scope>NUCLEOTIDE SEQUENCE [LARGE SCALE GENOMIC DNA]</scope>
    <source>
        <strain evidence="2">JCM 16702</strain>
    </source>
</reference>
<dbReference type="EMBL" id="BAAAZG010000016">
    <property type="protein sequence ID" value="GAA4070303.1"/>
    <property type="molecule type" value="Genomic_DNA"/>
</dbReference>
<dbReference type="Proteomes" id="UP001500683">
    <property type="component" value="Unassembled WGS sequence"/>
</dbReference>
<comment type="caution">
    <text evidence="1">The sequence shown here is derived from an EMBL/GenBank/DDBJ whole genome shotgun (WGS) entry which is preliminary data.</text>
</comment>